<dbReference type="SUPFAM" id="SSF46689">
    <property type="entry name" value="Homeodomain-like"/>
    <property type="match status" value="1"/>
</dbReference>
<dbReference type="AlphaFoldDB" id="A0A0B8P660"/>
<dbReference type="GO" id="GO:0043565">
    <property type="term" value="F:sequence-specific DNA binding"/>
    <property type="evidence" value="ECO:0007669"/>
    <property type="project" value="InterPro"/>
</dbReference>
<feature type="domain" description="DNA binding HTH" evidence="1">
    <location>
        <begin position="13"/>
        <end position="49"/>
    </location>
</feature>
<evidence type="ECO:0000313" key="3">
    <source>
        <dbReference type="Proteomes" id="UP000031670"/>
    </source>
</evidence>
<protein>
    <submittedName>
        <fullName evidence="2">Psp operon transcriptional activator</fullName>
    </submittedName>
</protein>
<sequence length="52" mass="6295">MPLDYKEWQQQQDTQMLNQALTEAQHNQKRAAQLLGLSYHQFRGMLRKYKMV</sequence>
<evidence type="ECO:0000313" key="2">
    <source>
        <dbReference type="EMBL" id="GAM62355.1"/>
    </source>
</evidence>
<dbReference type="PRINTS" id="PR01590">
    <property type="entry name" value="HTHFIS"/>
</dbReference>
<dbReference type="InterPro" id="IPR009057">
    <property type="entry name" value="Homeodomain-like_sf"/>
</dbReference>
<dbReference type="Pfam" id="PF02954">
    <property type="entry name" value="HTH_8"/>
    <property type="match status" value="1"/>
</dbReference>
<reference evidence="2 3" key="2">
    <citation type="submission" date="2015-01" db="EMBL/GenBank/DDBJ databases">
        <authorList>
            <consortium name="NBRP consortium"/>
            <person name="Sawabe T."/>
            <person name="Meirelles P."/>
            <person name="Feng G."/>
            <person name="Sayaka M."/>
            <person name="Hattori M."/>
            <person name="Ohkuma M."/>
        </authorList>
    </citation>
    <scope>NUCLEOTIDE SEQUENCE [LARGE SCALE GENOMIC DNA]</scope>
    <source>
        <strain evidence="2 3">JCM19232</strain>
    </source>
</reference>
<reference evidence="2 3" key="1">
    <citation type="submission" date="2015-01" db="EMBL/GenBank/DDBJ databases">
        <title>Vibrio sp. C5 JCM 19232 whole genome shotgun sequence.</title>
        <authorList>
            <person name="Sawabe T."/>
            <person name="Meirelles P."/>
            <person name="Feng G."/>
            <person name="Sayaka M."/>
            <person name="Hattori M."/>
            <person name="Ohkuma M."/>
        </authorList>
    </citation>
    <scope>NUCLEOTIDE SEQUENCE [LARGE SCALE GENOMIC DNA]</scope>
    <source>
        <strain evidence="2 3">JCM19232</strain>
    </source>
</reference>
<dbReference type="EMBL" id="BBSA01000005">
    <property type="protein sequence ID" value="GAM62355.1"/>
    <property type="molecule type" value="Genomic_DNA"/>
</dbReference>
<accession>A0A0B8P660</accession>
<dbReference type="Proteomes" id="UP000031670">
    <property type="component" value="Unassembled WGS sequence"/>
</dbReference>
<gene>
    <name evidence="2" type="ORF">JCM19232_5319</name>
</gene>
<organism evidence="2 3">
    <name type="scientific">Vibrio ishigakensis</name>
    <dbReference type="NCBI Taxonomy" id="1481914"/>
    <lineage>
        <taxon>Bacteria</taxon>
        <taxon>Pseudomonadati</taxon>
        <taxon>Pseudomonadota</taxon>
        <taxon>Gammaproteobacteria</taxon>
        <taxon>Vibrionales</taxon>
        <taxon>Vibrionaceae</taxon>
        <taxon>Vibrio</taxon>
    </lineage>
</organism>
<dbReference type="InterPro" id="IPR002197">
    <property type="entry name" value="HTH_Fis"/>
</dbReference>
<name>A0A0B8P660_9VIBR</name>
<evidence type="ECO:0000259" key="1">
    <source>
        <dbReference type="Pfam" id="PF02954"/>
    </source>
</evidence>
<proteinExistence type="predicted"/>
<comment type="caution">
    <text evidence="2">The sequence shown here is derived from an EMBL/GenBank/DDBJ whole genome shotgun (WGS) entry which is preliminary data.</text>
</comment>
<dbReference type="Gene3D" id="1.10.10.60">
    <property type="entry name" value="Homeodomain-like"/>
    <property type="match status" value="1"/>
</dbReference>